<dbReference type="Proteomes" id="UP000267535">
    <property type="component" value="Unassembled WGS sequence"/>
</dbReference>
<dbReference type="InterPro" id="IPR036390">
    <property type="entry name" value="WH_DNA-bd_sf"/>
</dbReference>
<dbReference type="InterPro" id="IPR008995">
    <property type="entry name" value="Mo/tungstate-bd_C_term_dom"/>
</dbReference>
<keyword evidence="3 5" id="KW-0500">Molybdenum</keyword>
<dbReference type="SUPFAM" id="SSF46785">
    <property type="entry name" value="Winged helix' DNA-binding domain"/>
    <property type="match status" value="1"/>
</dbReference>
<organism evidence="7 8">
    <name type="scientific">Amphritea balenae</name>
    <dbReference type="NCBI Taxonomy" id="452629"/>
    <lineage>
        <taxon>Bacteria</taxon>
        <taxon>Pseudomonadati</taxon>
        <taxon>Pseudomonadota</taxon>
        <taxon>Gammaproteobacteria</taxon>
        <taxon>Oceanospirillales</taxon>
        <taxon>Oceanospirillaceae</taxon>
        <taxon>Amphritea</taxon>
    </lineage>
</organism>
<gene>
    <name evidence="7" type="ORF">EHS89_00990</name>
</gene>
<dbReference type="SUPFAM" id="SSF50331">
    <property type="entry name" value="MOP-like"/>
    <property type="match status" value="1"/>
</dbReference>
<dbReference type="InterPro" id="IPR051815">
    <property type="entry name" value="Molybdate_resp_trans_reg"/>
</dbReference>
<dbReference type="GO" id="GO:0030151">
    <property type="term" value="F:molybdenum ion binding"/>
    <property type="evidence" value="ECO:0007669"/>
    <property type="project" value="UniProtKB-UniRule"/>
</dbReference>
<keyword evidence="4" id="KW-0677">Repeat</keyword>
<evidence type="ECO:0000256" key="3">
    <source>
        <dbReference type="ARBA" id="ARBA00022505"/>
    </source>
</evidence>
<name>A0A3P1SVN5_9GAMM</name>
<dbReference type="PROSITE" id="PS51866">
    <property type="entry name" value="MOP"/>
    <property type="match status" value="1"/>
</dbReference>
<evidence type="ECO:0000313" key="7">
    <source>
        <dbReference type="EMBL" id="RRD01170.1"/>
    </source>
</evidence>
<dbReference type="Gene3D" id="1.10.10.10">
    <property type="entry name" value="Winged helix-like DNA-binding domain superfamily/Winged helix DNA-binding domain"/>
    <property type="match status" value="1"/>
</dbReference>
<feature type="domain" description="Mop" evidence="6">
    <location>
        <begin position="123"/>
        <end position="189"/>
    </location>
</feature>
<reference evidence="7 8" key="1">
    <citation type="submission" date="2018-11" db="EMBL/GenBank/DDBJ databases">
        <title>The draft genome sequence of Amphritea balenae JAMM 1525T.</title>
        <authorList>
            <person name="Fang Z."/>
            <person name="Zhang Y."/>
            <person name="Han X."/>
        </authorList>
    </citation>
    <scope>NUCLEOTIDE SEQUENCE [LARGE SCALE GENOMIC DNA]</scope>
    <source>
        <strain evidence="7 8">JAMM 1525</strain>
    </source>
</reference>
<dbReference type="InterPro" id="IPR004606">
    <property type="entry name" value="Mop_domain"/>
</dbReference>
<dbReference type="InterPro" id="IPR036388">
    <property type="entry name" value="WH-like_DNA-bd_sf"/>
</dbReference>
<proteinExistence type="inferred from homology"/>
<dbReference type="NCBIfam" id="TIGR00638">
    <property type="entry name" value="Mop"/>
    <property type="match status" value="1"/>
</dbReference>
<evidence type="ECO:0000256" key="1">
    <source>
        <dbReference type="ARBA" id="ARBA00008110"/>
    </source>
</evidence>
<evidence type="ECO:0000256" key="4">
    <source>
        <dbReference type="ARBA" id="ARBA00022737"/>
    </source>
</evidence>
<dbReference type="Gene3D" id="2.40.50.100">
    <property type="match status" value="1"/>
</dbReference>
<dbReference type="InterPro" id="IPR016462">
    <property type="entry name" value="ModE"/>
</dbReference>
<dbReference type="OrthoDB" id="9800709at2"/>
<evidence type="ECO:0000256" key="2">
    <source>
        <dbReference type="ARBA" id="ARBA00022448"/>
    </source>
</evidence>
<comment type="caution">
    <text evidence="7">The sequence shown here is derived from an EMBL/GenBank/DDBJ whole genome shotgun (WGS) entry which is preliminary data.</text>
</comment>
<evidence type="ECO:0000259" key="6">
    <source>
        <dbReference type="PROSITE" id="PS51866"/>
    </source>
</evidence>
<dbReference type="InterPro" id="IPR005116">
    <property type="entry name" value="Transp-assoc_OB_typ1"/>
</dbReference>
<dbReference type="AlphaFoldDB" id="A0A3P1SVN5"/>
<dbReference type="GO" id="GO:0003700">
    <property type="term" value="F:DNA-binding transcription factor activity"/>
    <property type="evidence" value="ECO:0007669"/>
    <property type="project" value="InterPro"/>
</dbReference>
<dbReference type="EMBL" id="RQXV01000001">
    <property type="protein sequence ID" value="RRD01170.1"/>
    <property type="molecule type" value="Genomic_DNA"/>
</dbReference>
<accession>A0A3P1SVN5</accession>
<dbReference type="Pfam" id="PF00126">
    <property type="entry name" value="HTH_1"/>
    <property type="match status" value="1"/>
</dbReference>
<evidence type="ECO:0000256" key="5">
    <source>
        <dbReference type="PIRNR" id="PIRNR005763"/>
    </source>
</evidence>
<dbReference type="InterPro" id="IPR003725">
    <property type="entry name" value="ModE-bd_N"/>
</dbReference>
<dbReference type="Pfam" id="PF03459">
    <property type="entry name" value="TOBE"/>
    <property type="match status" value="1"/>
</dbReference>
<keyword evidence="8" id="KW-1185">Reference proteome</keyword>
<dbReference type="RefSeq" id="WP_124924242.1">
    <property type="nucleotide sequence ID" value="NZ_BMOH01000001.1"/>
</dbReference>
<keyword evidence="2 5" id="KW-0813">Transport</keyword>
<sequence>MKLDAQLILNSEQRMFANPRRMKLLAAIAEVGSVSQGAKLSGMSYKAAWDAVRDMNDRAEQPLIELAVGGKGGGGASLTPIGERLIKLYSLLTEIQSRALKSLMDESVPLDSLLAAVTRFSAQNSARNQFIGRVTAIKRSGINDYINIELNSGLTLASEVTQRSSEKLKLYPGREVLAMIKAPSVRLLSETDVLDAGNQNIFSGTLISHSVLSQQHELIVQIATDQTICLMLELDECKAEFELGQVLNVAIDSTQILLATMDE</sequence>
<dbReference type="GO" id="GO:0015689">
    <property type="term" value="P:molybdate ion transport"/>
    <property type="evidence" value="ECO:0007669"/>
    <property type="project" value="UniProtKB-UniRule"/>
</dbReference>
<protein>
    <submittedName>
        <fullName evidence="7">LysR family transcriptional regulator</fullName>
    </submittedName>
</protein>
<dbReference type="NCBIfam" id="TIGR00637">
    <property type="entry name" value="ModE_repress"/>
    <property type="match status" value="1"/>
</dbReference>
<evidence type="ECO:0000313" key="8">
    <source>
        <dbReference type="Proteomes" id="UP000267535"/>
    </source>
</evidence>
<dbReference type="PANTHER" id="PTHR30432:SF1">
    <property type="entry name" value="DNA-BINDING TRANSCRIPTIONAL DUAL REGULATOR MODE"/>
    <property type="match status" value="1"/>
</dbReference>
<comment type="similarity">
    <text evidence="1 5">Belongs to the ModE family.</text>
</comment>
<dbReference type="PIRSF" id="PIRSF005763">
    <property type="entry name" value="Txn_reg_ModE"/>
    <property type="match status" value="1"/>
</dbReference>
<dbReference type="InterPro" id="IPR000847">
    <property type="entry name" value="LysR_HTH_N"/>
</dbReference>
<dbReference type="PANTHER" id="PTHR30432">
    <property type="entry name" value="TRANSCRIPTIONAL REGULATOR MODE"/>
    <property type="match status" value="1"/>
</dbReference>